<dbReference type="RefSeq" id="WP_116702848.1">
    <property type="nucleotide sequence ID" value="NZ_QUWV01000059.1"/>
</dbReference>
<reference evidence="2 3" key="1">
    <citation type="submission" date="2018-08" db="EMBL/GenBank/DDBJ databases">
        <title>Komagataeibacter sp. AV 382.</title>
        <authorList>
            <person name="Skraban J."/>
            <person name="Trcek J."/>
        </authorList>
    </citation>
    <scope>NUCLEOTIDE SEQUENCE [LARGE SCALE GENOMIC DNA]</scope>
    <source>
        <strain evidence="2 3">AV 382</strain>
    </source>
</reference>
<dbReference type="AlphaFoldDB" id="A0A371Z0S5"/>
<gene>
    <name evidence="2" type="ORF">DY926_07810</name>
</gene>
<sequence>MHRPLRYLRDCLTGSASLNPARAISAPVAVAAGLLALGGCGSSDPALYSLAPVPATQAVTVDTQVPAVIEVRMPGVPPSLDRQNIVGVQDDYSLSTLSAAAWSEPLAPMLGHVLSTDLQQRLPGRTVFAQNDATTVPAQAFVEVEITRFARDGAGLVHLAGSLSVHRAGDPEHDLSTPLDLTAPATGSGTRAMVAALSQLTGQVADMAARQLGMLPPAPEPHHG</sequence>
<evidence type="ECO:0000313" key="2">
    <source>
        <dbReference type="EMBL" id="RFD20100.1"/>
    </source>
</evidence>
<dbReference type="Proteomes" id="UP000262371">
    <property type="component" value="Unassembled WGS sequence"/>
</dbReference>
<dbReference type="OrthoDB" id="7064073at2"/>
<proteinExistence type="predicted"/>
<dbReference type="EMBL" id="QUWV01000059">
    <property type="protein sequence ID" value="RFD20100.1"/>
    <property type="molecule type" value="Genomic_DNA"/>
</dbReference>
<protein>
    <submittedName>
        <fullName evidence="2">Membrane integrity-associated transporter subunit PqiC</fullName>
    </submittedName>
</protein>
<dbReference type="Gene3D" id="3.40.50.10610">
    <property type="entry name" value="ABC-type transport auxiliary lipoprotein component"/>
    <property type="match status" value="1"/>
</dbReference>
<dbReference type="InterPro" id="IPR005586">
    <property type="entry name" value="ABC_trans_aux"/>
</dbReference>
<dbReference type="SUPFAM" id="SSF159594">
    <property type="entry name" value="XCC0632-like"/>
    <property type="match status" value="1"/>
</dbReference>
<organism evidence="2 3">
    <name type="scientific">Komagataeibacter melaceti</name>
    <dbReference type="NCBI Taxonomy" id="2766577"/>
    <lineage>
        <taxon>Bacteria</taxon>
        <taxon>Pseudomonadati</taxon>
        <taxon>Pseudomonadota</taxon>
        <taxon>Alphaproteobacteria</taxon>
        <taxon>Acetobacterales</taxon>
        <taxon>Acetobacteraceae</taxon>
        <taxon>Komagataeibacter</taxon>
    </lineage>
</organism>
<feature type="domain" description="ABC-type transport auxiliary lipoprotein component" evidence="1">
    <location>
        <begin position="48"/>
        <end position="206"/>
    </location>
</feature>
<evidence type="ECO:0000313" key="3">
    <source>
        <dbReference type="Proteomes" id="UP000262371"/>
    </source>
</evidence>
<evidence type="ECO:0000259" key="1">
    <source>
        <dbReference type="Pfam" id="PF03886"/>
    </source>
</evidence>
<dbReference type="Pfam" id="PF03886">
    <property type="entry name" value="ABC_trans_aux"/>
    <property type="match status" value="1"/>
</dbReference>
<keyword evidence="3" id="KW-1185">Reference proteome</keyword>
<accession>A0A371Z0S5</accession>
<name>A0A371Z0S5_9PROT</name>
<comment type="caution">
    <text evidence="2">The sequence shown here is derived from an EMBL/GenBank/DDBJ whole genome shotgun (WGS) entry which is preliminary data.</text>
</comment>